<protein>
    <recommendedName>
        <fullName evidence="5">Superoxide dismutase</fullName>
    </recommendedName>
</protein>
<dbReference type="Proteomes" id="UP001500791">
    <property type="component" value="Unassembled WGS sequence"/>
</dbReference>
<name>A0ABP3HU31_9CAUL</name>
<feature type="signal peptide" evidence="2">
    <location>
        <begin position="1"/>
        <end position="23"/>
    </location>
</feature>
<proteinExistence type="predicted"/>
<gene>
    <name evidence="3" type="ORF">GCM10009093_03440</name>
</gene>
<sequence>MIRKAALLYSMTGAMMIAAPAFAQEQPQDMATPPAPTEEAAAPQSLTLNPGATVKSADGSELGKLVGAQNGANGQELTVRGADGIVRAVALNGIRQEGADIIVSASLSDFQSAAPIAGQEPVADAVPADAADADTTADTPADEPKA</sequence>
<evidence type="ECO:0000256" key="2">
    <source>
        <dbReference type="SAM" id="SignalP"/>
    </source>
</evidence>
<reference evidence="4" key="1">
    <citation type="journal article" date="2019" name="Int. J. Syst. Evol. Microbiol.">
        <title>The Global Catalogue of Microorganisms (GCM) 10K type strain sequencing project: providing services to taxonomists for standard genome sequencing and annotation.</title>
        <authorList>
            <consortium name="The Broad Institute Genomics Platform"/>
            <consortium name="The Broad Institute Genome Sequencing Center for Infectious Disease"/>
            <person name="Wu L."/>
            <person name="Ma J."/>
        </authorList>
    </citation>
    <scope>NUCLEOTIDE SEQUENCE [LARGE SCALE GENOMIC DNA]</scope>
    <source>
        <strain evidence="4">JCM 13476</strain>
    </source>
</reference>
<evidence type="ECO:0000313" key="3">
    <source>
        <dbReference type="EMBL" id="GAA0379756.1"/>
    </source>
</evidence>
<feature type="region of interest" description="Disordered" evidence="1">
    <location>
        <begin position="25"/>
        <end position="58"/>
    </location>
</feature>
<organism evidence="3 4">
    <name type="scientific">Brevundimonas terrae</name>
    <dbReference type="NCBI Taxonomy" id="363631"/>
    <lineage>
        <taxon>Bacteria</taxon>
        <taxon>Pseudomonadati</taxon>
        <taxon>Pseudomonadota</taxon>
        <taxon>Alphaproteobacteria</taxon>
        <taxon>Caulobacterales</taxon>
        <taxon>Caulobacteraceae</taxon>
        <taxon>Brevundimonas</taxon>
    </lineage>
</organism>
<evidence type="ECO:0008006" key="5">
    <source>
        <dbReference type="Google" id="ProtNLM"/>
    </source>
</evidence>
<comment type="caution">
    <text evidence="3">The sequence shown here is derived from an EMBL/GenBank/DDBJ whole genome shotgun (WGS) entry which is preliminary data.</text>
</comment>
<feature type="region of interest" description="Disordered" evidence="1">
    <location>
        <begin position="118"/>
        <end position="146"/>
    </location>
</feature>
<feature type="chain" id="PRO_5045792498" description="Superoxide dismutase" evidence="2">
    <location>
        <begin position="24"/>
        <end position="146"/>
    </location>
</feature>
<keyword evidence="2" id="KW-0732">Signal</keyword>
<feature type="compositionally biased region" description="Low complexity" evidence="1">
    <location>
        <begin position="121"/>
        <end position="139"/>
    </location>
</feature>
<dbReference type="EMBL" id="BAAAEJ010000003">
    <property type="protein sequence ID" value="GAA0379756.1"/>
    <property type="molecule type" value="Genomic_DNA"/>
</dbReference>
<evidence type="ECO:0000313" key="4">
    <source>
        <dbReference type="Proteomes" id="UP001500791"/>
    </source>
</evidence>
<keyword evidence="4" id="KW-1185">Reference proteome</keyword>
<evidence type="ECO:0000256" key="1">
    <source>
        <dbReference type="SAM" id="MobiDB-lite"/>
    </source>
</evidence>
<dbReference type="RefSeq" id="WP_167176039.1">
    <property type="nucleotide sequence ID" value="NZ_BAAAEJ010000003.1"/>
</dbReference>
<accession>A0ABP3HU31</accession>